<dbReference type="PROSITE" id="PS00166">
    <property type="entry name" value="ENOYL_COA_HYDRATASE"/>
    <property type="match status" value="1"/>
</dbReference>
<dbReference type="Gene3D" id="3.90.226.10">
    <property type="entry name" value="2-enoyl-CoA Hydratase, Chain A, domain 1"/>
    <property type="match status" value="1"/>
</dbReference>
<dbReference type="GO" id="GO:0070403">
    <property type="term" value="F:NAD+ binding"/>
    <property type="evidence" value="ECO:0007669"/>
    <property type="project" value="InterPro"/>
</dbReference>
<dbReference type="InterPro" id="IPR006176">
    <property type="entry name" value="3-OHacyl-CoA_DH_NAD-bd"/>
</dbReference>
<protein>
    <submittedName>
        <fullName evidence="17">3-hydroxyacyl-CoA dehydrogenase</fullName>
        <ecNumber evidence="17">1.1.1.35</ecNumber>
    </submittedName>
</protein>
<keyword evidence="8" id="KW-0443">Lipid metabolism</keyword>
<dbReference type="InterPro" id="IPR029045">
    <property type="entry name" value="ClpP/crotonase-like_dom_sf"/>
</dbReference>
<dbReference type="Gene3D" id="3.40.50.720">
    <property type="entry name" value="NAD(P)-binding Rossmann-like Domain"/>
    <property type="match status" value="1"/>
</dbReference>
<feature type="domain" description="3-hydroxyacyl-CoA dehydrogenase C-terminal" evidence="15">
    <location>
        <begin position="596"/>
        <end position="683"/>
    </location>
</feature>
<evidence type="ECO:0000256" key="10">
    <source>
        <dbReference type="ARBA" id="ARBA00023235"/>
    </source>
</evidence>
<evidence type="ECO:0000256" key="5">
    <source>
        <dbReference type="ARBA" id="ARBA00022963"/>
    </source>
</evidence>
<dbReference type="EC" id="1.1.1.35" evidence="17"/>
<dbReference type="PANTHER" id="PTHR23309">
    <property type="entry name" value="3-HYDROXYACYL-COA DEHYROGENASE"/>
    <property type="match status" value="1"/>
</dbReference>
<evidence type="ECO:0000256" key="6">
    <source>
        <dbReference type="ARBA" id="ARBA00023002"/>
    </source>
</evidence>
<feature type="domain" description="3-hydroxyacyl-CoA dehydrogenase NAD binding" evidence="16">
    <location>
        <begin position="289"/>
        <end position="464"/>
    </location>
</feature>
<dbReference type="SUPFAM" id="SSF52096">
    <property type="entry name" value="ClpP/crotonase"/>
    <property type="match status" value="1"/>
</dbReference>
<evidence type="ECO:0000256" key="11">
    <source>
        <dbReference type="ARBA" id="ARBA00023239"/>
    </source>
</evidence>
<evidence type="ECO:0000256" key="8">
    <source>
        <dbReference type="ARBA" id="ARBA00023098"/>
    </source>
</evidence>
<dbReference type="InterPro" id="IPR006108">
    <property type="entry name" value="3HC_DH_C"/>
</dbReference>
<evidence type="ECO:0000256" key="2">
    <source>
        <dbReference type="ARBA" id="ARBA00005005"/>
    </source>
</evidence>
<dbReference type="GO" id="GO:0006635">
    <property type="term" value="P:fatty acid beta-oxidation"/>
    <property type="evidence" value="ECO:0007669"/>
    <property type="project" value="UniProtKB-UniPathway"/>
</dbReference>
<evidence type="ECO:0000256" key="14">
    <source>
        <dbReference type="RuleBase" id="RU003707"/>
    </source>
</evidence>
<comment type="similarity">
    <text evidence="14">Belongs to the enoyl-CoA hydratase/isomerase family.</text>
</comment>
<keyword evidence="4" id="KW-0276">Fatty acid metabolism</keyword>
<dbReference type="UniPathway" id="UPA00659"/>
<dbReference type="InterPro" id="IPR001753">
    <property type="entry name" value="Enoyl-CoA_hydra/iso"/>
</dbReference>
<evidence type="ECO:0000313" key="18">
    <source>
        <dbReference type="Proteomes" id="UP000552700"/>
    </source>
</evidence>
<gene>
    <name evidence="17" type="ORF">FHS92_001434</name>
</gene>
<evidence type="ECO:0000256" key="12">
    <source>
        <dbReference type="ARBA" id="ARBA00023268"/>
    </source>
</evidence>
<dbReference type="FunFam" id="3.40.50.720:FF:000009">
    <property type="entry name" value="Fatty oxidation complex, alpha subunit"/>
    <property type="match status" value="1"/>
</dbReference>
<dbReference type="GO" id="GO:0016853">
    <property type="term" value="F:isomerase activity"/>
    <property type="evidence" value="ECO:0007669"/>
    <property type="project" value="UniProtKB-KW"/>
</dbReference>
<evidence type="ECO:0000256" key="1">
    <source>
        <dbReference type="ARBA" id="ARBA00004275"/>
    </source>
</evidence>
<keyword evidence="12" id="KW-0511">Multifunctional enzyme</keyword>
<dbReference type="Gene3D" id="1.10.1040.50">
    <property type="match status" value="1"/>
</dbReference>
<dbReference type="SUPFAM" id="SSF48179">
    <property type="entry name" value="6-phosphogluconate dehydrogenase C-terminal domain-like"/>
    <property type="match status" value="2"/>
</dbReference>
<dbReference type="Pfam" id="PF00378">
    <property type="entry name" value="ECH_1"/>
    <property type="match status" value="1"/>
</dbReference>
<dbReference type="AlphaFoldDB" id="A0A841J565"/>
<evidence type="ECO:0000259" key="15">
    <source>
        <dbReference type="Pfam" id="PF00725"/>
    </source>
</evidence>
<dbReference type="Pfam" id="PF02737">
    <property type="entry name" value="3HCDH_N"/>
    <property type="match status" value="1"/>
</dbReference>
<evidence type="ECO:0000259" key="16">
    <source>
        <dbReference type="Pfam" id="PF02737"/>
    </source>
</evidence>
<dbReference type="InterPro" id="IPR018376">
    <property type="entry name" value="Enoyl-CoA_hyd/isom_CS"/>
</dbReference>
<comment type="catalytic activity">
    <reaction evidence="13">
        <text>a (3S)-3-hydroxyacyl-CoA + NAD(+) = a 3-oxoacyl-CoA + NADH + H(+)</text>
        <dbReference type="Rhea" id="RHEA:22432"/>
        <dbReference type="ChEBI" id="CHEBI:15378"/>
        <dbReference type="ChEBI" id="CHEBI:57318"/>
        <dbReference type="ChEBI" id="CHEBI:57540"/>
        <dbReference type="ChEBI" id="CHEBI:57945"/>
        <dbReference type="ChEBI" id="CHEBI:90726"/>
        <dbReference type="EC" id="1.1.1.35"/>
    </reaction>
</comment>
<evidence type="ECO:0000256" key="13">
    <source>
        <dbReference type="ARBA" id="ARBA00049556"/>
    </source>
</evidence>
<organism evidence="17 18">
    <name type="scientific">Sphingobium subterraneum</name>
    <dbReference type="NCBI Taxonomy" id="627688"/>
    <lineage>
        <taxon>Bacteria</taxon>
        <taxon>Pseudomonadati</taxon>
        <taxon>Pseudomonadota</taxon>
        <taxon>Alphaproteobacteria</taxon>
        <taxon>Sphingomonadales</taxon>
        <taxon>Sphingomonadaceae</taxon>
        <taxon>Sphingobium</taxon>
    </lineage>
</organism>
<reference evidence="17 18" key="1">
    <citation type="submission" date="2020-08" db="EMBL/GenBank/DDBJ databases">
        <title>Genomic Encyclopedia of Type Strains, Phase IV (KMG-IV): sequencing the most valuable type-strain genomes for metagenomic binning, comparative biology and taxonomic classification.</title>
        <authorList>
            <person name="Goeker M."/>
        </authorList>
    </citation>
    <scope>NUCLEOTIDE SEQUENCE [LARGE SCALE GENOMIC DNA]</scope>
    <source>
        <strain evidence="17 18">DSM 102255</strain>
    </source>
</reference>
<keyword evidence="6 17" id="KW-0560">Oxidoreductase</keyword>
<dbReference type="GO" id="GO:0003857">
    <property type="term" value="F:(3S)-3-hydroxyacyl-CoA dehydrogenase (NAD+) activity"/>
    <property type="evidence" value="ECO:0007669"/>
    <property type="project" value="UniProtKB-EC"/>
</dbReference>
<dbReference type="InterPro" id="IPR008927">
    <property type="entry name" value="6-PGluconate_DH-like_C_sf"/>
</dbReference>
<dbReference type="GO" id="GO:0004300">
    <property type="term" value="F:enoyl-CoA hydratase activity"/>
    <property type="evidence" value="ECO:0007669"/>
    <property type="project" value="UniProtKB-ARBA"/>
</dbReference>
<comment type="caution">
    <text evidence="17">The sequence shown here is derived from an EMBL/GenBank/DDBJ whole genome shotgun (WGS) entry which is preliminary data.</text>
</comment>
<keyword evidence="7" id="KW-0520">NAD</keyword>
<comment type="pathway">
    <text evidence="2">Lipid metabolism; fatty acid beta-oxidation.</text>
</comment>
<evidence type="ECO:0000256" key="7">
    <source>
        <dbReference type="ARBA" id="ARBA00023027"/>
    </source>
</evidence>
<sequence>MKIRSFDEAGAARLIVDNPPVNALSLSKGVVASLTDALRTALDDPAITHVTIEGAGGRFSAGADILDFELPPEQIEPTRELFALVAGAGKPVIALITGEAFGGGLELALACHARLCTADARLGLPEINLGLLPGSGGTQRTPRLIGVAAALDLMLTGKPVTGAEALSLGLVDEIQAVERLRSAADAMARKGVPTRAPRADAVQREELRLTLHKHARLLGRSVAARQIGVCVEAALDVPLYEGLQLESRLFHELMASSQSRALRYAFFSERAVARLPGLEQVTARPVASVGIVGGGTMGSGIAAAALEAGFRVTLTDTNADMRVRAETVISGIFDRDAAKGRITPQQAQERQSRLTMAEGYEAFGEVDLVIEAVFEDMAVKQAVLRSLEDVVRPDCILASNTSTLDLDILAAATADPARVIGLHFFSPAHIMRLLEIVRGRVSAPDVVATALAFAKRLRKVPVVSGVCDGFIGNRMFEEMLRQAYQLLEEGALPAQVDGALERFGMAMGPLKVMDLAGQDIGHKIRQRRMAEHPDRPYSIVPDILCELGRLGQKTKAGFYDYPNGRNAVASDAVNDMIRSVSAQRGIDRRAICDEEIVERCIFALINEGAKIVEEGIAARPLDVDMVWLNGYGFPRDRGGPMFYADELGLTYILARIRSFEKLSEGWAWKPASLLVTLADAGRALRSLDTAARISV</sequence>
<evidence type="ECO:0000256" key="4">
    <source>
        <dbReference type="ARBA" id="ARBA00022832"/>
    </source>
</evidence>
<dbReference type="RefSeq" id="WP_184079083.1">
    <property type="nucleotide sequence ID" value="NZ_JACIJP010000002.1"/>
</dbReference>
<proteinExistence type="inferred from homology"/>
<dbReference type="EMBL" id="JACIJP010000002">
    <property type="protein sequence ID" value="MBB6123705.1"/>
    <property type="molecule type" value="Genomic_DNA"/>
</dbReference>
<keyword evidence="5" id="KW-0442">Lipid degradation</keyword>
<comment type="subcellular location">
    <subcellularLocation>
        <location evidence="1">Peroxisome</location>
    </subcellularLocation>
</comment>
<dbReference type="SUPFAM" id="SSF51735">
    <property type="entry name" value="NAD(P)-binding Rossmann-fold domains"/>
    <property type="match status" value="1"/>
</dbReference>
<dbReference type="PANTHER" id="PTHR23309:SF51">
    <property type="entry name" value="3-HYDROXYACYL-COA DEHYDROGENASE-RELATED"/>
    <property type="match status" value="1"/>
</dbReference>
<evidence type="ECO:0000313" key="17">
    <source>
        <dbReference type="EMBL" id="MBB6123705.1"/>
    </source>
</evidence>
<name>A0A841J565_9SPHN</name>
<keyword evidence="18" id="KW-1185">Reference proteome</keyword>
<keyword evidence="10" id="KW-0413">Isomerase</keyword>
<dbReference type="CDD" id="cd06558">
    <property type="entry name" value="crotonase-like"/>
    <property type="match status" value="1"/>
</dbReference>
<dbReference type="InterPro" id="IPR036291">
    <property type="entry name" value="NAD(P)-bd_dom_sf"/>
</dbReference>
<dbReference type="Pfam" id="PF00725">
    <property type="entry name" value="3HCDH"/>
    <property type="match status" value="2"/>
</dbReference>
<evidence type="ECO:0000256" key="3">
    <source>
        <dbReference type="ARBA" id="ARBA00008750"/>
    </source>
</evidence>
<keyword evidence="11" id="KW-0456">Lyase</keyword>
<accession>A0A841J565</accession>
<evidence type="ECO:0000256" key="9">
    <source>
        <dbReference type="ARBA" id="ARBA00023140"/>
    </source>
</evidence>
<dbReference type="FunFam" id="1.10.1040.50:FF:000006">
    <property type="entry name" value="Peroxisomal bifunctional enzyme"/>
    <property type="match status" value="1"/>
</dbReference>
<feature type="domain" description="3-hydroxyacyl-CoA dehydrogenase C-terminal" evidence="15">
    <location>
        <begin position="469"/>
        <end position="561"/>
    </location>
</feature>
<dbReference type="Proteomes" id="UP000552700">
    <property type="component" value="Unassembled WGS sequence"/>
</dbReference>
<comment type="similarity">
    <text evidence="3">In the N-terminal section; belongs to the enoyl-CoA hydratase/isomerase family.</text>
</comment>
<keyword evidence="9" id="KW-0576">Peroxisome</keyword>